<gene>
    <name evidence="3" type="primary">ureF</name>
    <name evidence="4" type="ORF">AB3N04_06430</name>
</gene>
<keyword evidence="2 3" id="KW-0143">Chaperone</keyword>
<dbReference type="GO" id="GO:0005737">
    <property type="term" value="C:cytoplasm"/>
    <property type="evidence" value="ECO:0007669"/>
    <property type="project" value="UniProtKB-SubCell"/>
</dbReference>
<dbReference type="InterPro" id="IPR002639">
    <property type="entry name" value="UreF"/>
</dbReference>
<evidence type="ECO:0000256" key="3">
    <source>
        <dbReference type="HAMAP-Rule" id="MF_01385"/>
    </source>
</evidence>
<sequence length="228" mass="25913">MIDKIFPLLQLSDSNFPSGAFSHSFGLETYIQEGVITDKETFSKALTVYIRKQLAFTDGLANRLAFEALTLEEWDEFHNLDHLLFASSLAEETRLGNQRIGERMAKLCYELYPSSLLKRYLESIKAKKAHGHSAMVYALVAYHLEIDKRIMIETYLFATVSSLVQNAVRGIPLGQTDGQRLLVELQPLLKEVGELIFHLTKEELGAISPGLEVAQMRHERLHVRLFMS</sequence>
<evidence type="ECO:0000313" key="4">
    <source>
        <dbReference type="EMBL" id="XDI37948.1"/>
    </source>
</evidence>
<keyword evidence="1 3" id="KW-0996">Nickel insertion</keyword>
<protein>
    <recommendedName>
        <fullName evidence="3">Urease accessory protein UreF</fullName>
    </recommendedName>
</protein>
<keyword evidence="3" id="KW-0963">Cytoplasm</keyword>
<dbReference type="EMBL" id="CP162551">
    <property type="protein sequence ID" value="XDI37948.1"/>
    <property type="molecule type" value="Genomic_DNA"/>
</dbReference>
<dbReference type="PANTHER" id="PTHR33620:SF1">
    <property type="entry name" value="UREASE ACCESSORY PROTEIN F"/>
    <property type="match status" value="1"/>
</dbReference>
<dbReference type="RefSeq" id="WP_368505274.1">
    <property type="nucleotide sequence ID" value="NZ_CP162551.1"/>
</dbReference>
<dbReference type="Gene3D" id="1.10.4190.10">
    <property type="entry name" value="Urease accessory protein UreF"/>
    <property type="match status" value="1"/>
</dbReference>
<dbReference type="PANTHER" id="PTHR33620">
    <property type="entry name" value="UREASE ACCESSORY PROTEIN F"/>
    <property type="match status" value="1"/>
</dbReference>
<dbReference type="Pfam" id="PF01730">
    <property type="entry name" value="UreF"/>
    <property type="match status" value="1"/>
</dbReference>
<dbReference type="PIRSF" id="PIRSF009467">
    <property type="entry name" value="Ureas_acces_UreF"/>
    <property type="match status" value="1"/>
</dbReference>
<name>A0AB39BW93_9BACI</name>
<dbReference type="HAMAP" id="MF_01385">
    <property type="entry name" value="UreF"/>
    <property type="match status" value="1"/>
</dbReference>
<comment type="function">
    <text evidence="3">Required for maturation of urease via the functional incorporation of the urease nickel metallocenter.</text>
</comment>
<reference evidence="4" key="1">
    <citation type="submission" date="2024-07" db="EMBL/GenBank/DDBJ databases">
        <title>Identification and characteristics of an arsenic-resistant bacterial isolate, which belongs to a novel species.</title>
        <authorList>
            <person name="Juszczyk A."/>
            <person name="Kowalczyk A."/>
            <person name="Was K."/>
            <person name="Kosowicz W."/>
            <person name="Budzyn A."/>
            <person name="Latowski D."/>
        </authorList>
    </citation>
    <scope>NUCLEOTIDE SEQUENCE</scope>
    <source>
        <strain evidence="4">As8PL</strain>
    </source>
</reference>
<evidence type="ECO:0000256" key="2">
    <source>
        <dbReference type="ARBA" id="ARBA00023186"/>
    </source>
</evidence>
<proteinExistence type="inferred from homology"/>
<dbReference type="GO" id="GO:0016151">
    <property type="term" value="F:nickel cation binding"/>
    <property type="evidence" value="ECO:0007669"/>
    <property type="project" value="UniProtKB-UniRule"/>
</dbReference>
<dbReference type="AlphaFoldDB" id="A0AB39BW93"/>
<dbReference type="InterPro" id="IPR038277">
    <property type="entry name" value="UreF_sf"/>
</dbReference>
<evidence type="ECO:0000256" key="1">
    <source>
        <dbReference type="ARBA" id="ARBA00022988"/>
    </source>
</evidence>
<accession>A0AB39BW93</accession>
<comment type="subcellular location">
    <subcellularLocation>
        <location evidence="3">Cytoplasm</location>
    </subcellularLocation>
</comment>
<organism evidence="4">
    <name type="scientific">Alkalihalophilus sp. As8PL</name>
    <dbReference type="NCBI Taxonomy" id="3237103"/>
    <lineage>
        <taxon>Bacteria</taxon>
        <taxon>Bacillati</taxon>
        <taxon>Bacillota</taxon>
        <taxon>Bacilli</taxon>
        <taxon>Bacillales</taxon>
        <taxon>Bacillaceae</taxon>
        <taxon>Alkalihalophilus</taxon>
    </lineage>
</organism>
<comment type="similarity">
    <text evidence="3">Belongs to the UreF family.</text>
</comment>
<comment type="subunit">
    <text evidence="3">UreD, UreF and UreG form a complex that acts as a GTP-hydrolysis-dependent molecular chaperone, activating the urease apoprotein by helping to assemble the nickel containing metallocenter of UreC. The UreE protein probably delivers the nickel.</text>
</comment>